<dbReference type="EMBL" id="JAVDTF010000001">
    <property type="protein sequence ID" value="MDR6782709.1"/>
    <property type="molecule type" value="Genomic_DNA"/>
</dbReference>
<protein>
    <submittedName>
        <fullName evidence="1">TonB-linked SusC/RagA family outer membrane protein</fullName>
    </submittedName>
</protein>
<evidence type="ECO:0000313" key="1">
    <source>
        <dbReference type="EMBL" id="MDR6782709.1"/>
    </source>
</evidence>
<comment type="caution">
    <text evidence="1">The sequence shown here is derived from an EMBL/GenBank/DDBJ whole genome shotgun (WGS) entry which is preliminary data.</text>
</comment>
<accession>A0ACC6KTP6</accession>
<evidence type="ECO:0000313" key="2">
    <source>
        <dbReference type="Proteomes" id="UP001246858"/>
    </source>
</evidence>
<gene>
    <name evidence="1" type="ORF">J2X78_001261</name>
</gene>
<sequence>MRLTTFILIIALAQVSAKGFGQKITLNTNHTPIEKVLQSIRDQSGYRIFYDADDLKNQHVTLNINNLSVEEAIKATIKGLPLNYKIVKNSIVLSKEEPSFLERFFRDDDDGKLADIRGVVRNEKNEVLEGVTVSVKGTSNRTSTNAKGEFLLKGVSEDAMLVFSGVSIETFEVKVNSKKELNVNVRTRLVQLEEVAVNYSTGYQKIPKERATGSFVFIDSAMINRSPEANIFKRLDGIAPGVLFDRRDPTSLRIQIRGLYTLNGQTAKPLIVVNNFPYEDDINNINPADIENITVLRDAAAASIWGARAGNGVIVITTKDGNFNQPAKVSITSGITITPKPNLFALPIISTSQFMDLEKLLFDKGVFDDKLNNNFSFPTVTEGVRILSDLKNNRITQQEADTRLDALRGRDVRNDFLNYIYQTSVNQRYALNVSGGSANMKYYLSAGYDKSKNQLIGNGDDRITLNFGNTLNITPKLQLQINAFYSTSRTTANSPGQYGGGEYKWGEYVLPPYARLADEQGNPLVIDRSYQDNFLDTLGKGKLLDWKYRPLEELNLADNSGKNNALNANFSLNYKAFKWLQAIIQYQYQQSNNLYQQYASIETFAARNVINGFTNLNVTNLSLRYPVPLGGTLKEDRNGMSGQAVRASLNFNPDWNNHSLNGIVGGELVENKTSFTGDLLYGYDKSTQTFKNVDLFRQYPTMPFGNLANIKTYDRLGNGTNRIVSAFANLSYSYANRYVISVSARNDASNLFGVEANQKWKPQWSVGGKWNIHNENFYNVELLPSISVRATYGYAGNTNNSVSGLTTLILSNSTNPLYTSLLYADMQQLGNPSLKWEQVQTLNFGVDLGFKKDRINMSLDYFVKKSRDVISLRPLPSSVGVNSIMANSAQMQGNGFDFQLRSRNIQSKSFMWTSNFSASYSVYKVSKLLLSTNTQGLVSDGRSIEPIEGFSPDLVISYRWAGLEPQTGAPLGYLNGERSSDYDAITQKPFSEQNKNGSSIPLYFGNLINSWSWKNISFSANINFKLKYYFFRPSYLGGQDLGAIPSKEYLKRWQKPGDEQYTNVPSLAFPNDFRRNTFYNFSEVNVEKADHVRLNDLQMGYSLNRNNFRRLPFRQLDLSLSWNNLNILLWKANKVGLDPEHLNGRIMARTIALGMNLIL</sequence>
<keyword evidence="2" id="KW-1185">Reference proteome</keyword>
<reference evidence="1" key="1">
    <citation type="submission" date="2023-07" db="EMBL/GenBank/DDBJ databases">
        <title>Sorghum-associated microbial communities from plants grown in Nebraska, USA.</title>
        <authorList>
            <person name="Schachtman D."/>
        </authorList>
    </citation>
    <scope>NUCLEOTIDE SEQUENCE</scope>
    <source>
        <strain evidence="1">2697</strain>
    </source>
</reference>
<proteinExistence type="predicted"/>
<organism evidence="1 2">
    <name type="scientific">Pedobacter africanus</name>
    <dbReference type="NCBI Taxonomy" id="151894"/>
    <lineage>
        <taxon>Bacteria</taxon>
        <taxon>Pseudomonadati</taxon>
        <taxon>Bacteroidota</taxon>
        <taxon>Sphingobacteriia</taxon>
        <taxon>Sphingobacteriales</taxon>
        <taxon>Sphingobacteriaceae</taxon>
        <taxon>Pedobacter</taxon>
    </lineage>
</organism>
<dbReference type="Proteomes" id="UP001246858">
    <property type="component" value="Unassembled WGS sequence"/>
</dbReference>
<name>A0ACC6KTP6_9SPHI</name>